<sequence length="196" mass="22225">MALFMWRSVQAVDKPEVEGRSKQSRPRGIIVAGMENLPWTEASTLCRLASCLTVSLMEEPPTLVAAGCSKIPQTLRSLFEKMQNKFMDVLGPHLQVDVDEYFRVLKRLTKGMHSYNNEGHKTLTLTQHTHGGPTWKNLRSLFRVQTMDSALVFFTWSSADAPTLLVALKCRMNVPTPAEAFLDFVFEQKRHCQGRL</sequence>
<name>A0A2H3CD25_ARMGA</name>
<dbReference type="AlphaFoldDB" id="A0A2H3CD25"/>
<proteinExistence type="predicted"/>
<dbReference type="EMBL" id="KZ293737">
    <property type="protein sequence ID" value="PBK80999.1"/>
    <property type="molecule type" value="Genomic_DNA"/>
</dbReference>
<reference evidence="2" key="1">
    <citation type="journal article" date="2017" name="Nat. Ecol. Evol.">
        <title>Genome expansion and lineage-specific genetic innovations in the forest pathogenic fungi Armillaria.</title>
        <authorList>
            <person name="Sipos G."/>
            <person name="Prasanna A.N."/>
            <person name="Walter M.C."/>
            <person name="O'Connor E."/>
            <person name="Balint B."/>
            <person name="Krizsan K."/>
            <person name="Kiss B."/>
            <person name="Hess J."/>
            <person name="Varga T."/>
            <person name="Slot J."/>
            <person name="Riley R."/>
            <person name="Boka B."/>
            <person name="Rigling D."/>
            <person name="Barry K."/>
            <person name="Lee J."/>
            <person name="Mihaltcheva S."/>
            <person name="LaButti K."/>
            <person name="Lipzen A."/>
            <person name="Waldron R."/>
            <person name="Moloney N.M."/>
            <person name="Sperisen C."/>
            <person name="Kredics L."/>
            <person name="Vagvoelgyi C."/>
            <person name="Patrignani A."/>
            <person name="Fitzpatrick D."/>
            <person name="Nagy I."/>
            <person name="Doyle S."/>
            <person name="Anderson J.B."/>
            <person name="Grigoriev I.V."/>
            <person name="Gueldener U."/>
            <person name="Muensterkoetter M."/>
            <person name="Nagy L.G."/>
        </authorList>
    </citation>
    <scope>NUCLEOTIDE SEQUENCE [LARGE SCALE GENOMIC DNA]</scope>
    <source>
        <strain evidence="2">Ar21-2</strain>
    </source>
</reference>
<organism evidence="1 2">
    <name type="scientific">Armillaria gallica</name>
    <name type="common">Bulbous honey fungus</name>
    <name type="synonym">Armillaria bulbosa</name>
    <dbReference type="NCBI Taxonomy" id="47427"/>
    <lineage>
        <taxon>Eukaryota</taxon>
        <taxon>Fungi</taxon>
        <taxon>Dikarya</taxon>
        <taxon>Basidiomycota</taxon>
        <taxon>Agaricomycotina</taxon>
        <taxon>Agaricomycetes</taxon>
        <taxon>Agaricomycetidae</taxon>
        <taxon>Agaricales</taxon>
        <taxon>Marasmiineae</taxon>
        <taxon>Physalacriaceae</taxon>
        <taxon>Armillaria</taxon>
    </lineage>
</organism>
<protein>
    <submittedName>
        <fullName evidence="1">Uncharacterized protein</fullName>
    </submittedName>
</protein>
<dbReference type="InParanoid" id="A0A2H3CD25"/>
<keyword evidence="2" id="KW-1185">Reference proteome</keyword>
<accession>A0A2H3CD25</accession>
<evidence type="ECO:0000313" key="2">
    <source>
        <dbReference type="Proteomes" id="UP000217790"/>
    </source>
</evidence>
<evidence type="ECO:0000313" key="1">
    <source>
        <dbReference type="EMBL" id="PBK80999.1"/>
    </source>
</evidence>
<gene>
    <name evidence="1" type="ORF">ARMGADRAFT_1039684</name>
</gene>
<dbReference type="Proteomes" id="UP000217790">
    <property type="component" value="Unassembled WGS sequence"/>
</dbReference>